<comment type="caution">
    <text evidence="2">The sequence shown here is derived from an EMBL/GenBank/DDBJ whole genome shotgun (WGS) entry which is preliminary data.</text>
</comment>
<dbReference type="PROSITE" id="PS51257">
    <property type="entry name" value="PROKAR_LIPOPROTEIN"/>
    <property type="match status" value="1"/>
</dbReference>
<dbReference type="RefSeq" id="WP_344131299.1">
    <property type="nucleotide sequence ID" value="NZ_BAAALT010000081.1"/>
</dbReference>
<feature type="signal peptide" evidence="1">
    <location>
        <begin position="1"/>
        <end position="19"/>
    </location>
</feature>
<protein>
    <recommendedName>
        <fullName evidence="4">Lipoprotein</fullName>
    </recommendedName>
</protein>
<feature type="chain" id="PRO_5047480964" description="Lipoprotein" evidence="1">
    <location>
        <begin position="20"/>
        <end position="157"/>
    </location>
</feature>
<evidence type="ECO:0008006" key="4">
    <source>
        <dbReference type="Google" id="ProtNLM"/>
    </source>
</evidence>
<evidence type="ECO:0000256" key="1">
    <source>
        <dbReference type="SAM" id="SignalP"/>
    </source>
</evidence>
<sequence>MKNRLIAIAIMGGVLLTGAACDKAGETTTTTVATTAAAPATSAPASASADGCAKSETALKAAVVNFLGSLTLVSDQDPAAAQETITKAFTKLSSDLTAAGAASGDPVIQKALQDFAAVVTAKLATVKTAADVEKLDFEKDPELSKALAQLETLCPTK</sequence>
<dbReference type="EMBL" id="BAAALT010000081">
    <property type="protein sequence ID" value="GAA1806151.1"/>
    <property type="molecule type" value="Genomic_DNA"/>
</dbReference>
<evidence type="ECO:0000313" key="3">
    <source>
        <dbReference type="Proteomes" id="UP001500218"/>
    </source>
</evidence>
<keyword evidence="1" id="KW-0732">Signal</keyword>
<keyword evidence="3" id="KW-1185">Reference proteome</keyword>
<gene>
    <name evidence="2" type="ORF">GCM10009682_30020</name>
</gene>
<name>A0ABP4YB97_9ACTN</name>
<reference evidence="3" key="1">
    <citation type="journal article" date="2019" name="Int. J. Syst. Evol. Microbiol.">
        <title>The Global Catalogue of Microorganisms (GCM) 10K type strain sequencing project: providing services to taxonomists for standard genome sequencing and annotation.</title>
        <authorList>
            <consortium name="The Broad Institute Genomics Platform"/>
            <consortium name="The Broad Institute Genome Sequencing Center for Infectious Disease"/>
            <person name="Wu L."/>
            <person name="Ma J."/>
        </authorList>
    </citation>
    <scope>NUCLEOTIDE SEQUENCE [LARGE SCALE GENOMIC DNA]</scope>
    <source>
        <strain evidence="3">JCM 13250</strain>
    </source>
</reference>
<proteinExistence type="predicted"/>
<evidence type="ECO:0000313" key="2">
    <source>
        <dbReference type="EMBL" id="GAA1806151.1"/>
    </source>
</evidence>
<accession>A0ABP4YB97</accession>
<dbReference type="Proteomes" id="UP001500218">
    <property type="component" value="Unassembled WGS sequence"/>
</dbReference>
<organism evidence="2 3">
    <name type="scientific">Luedemannella flava</name>
    <dbReference type="NCBI Taxonomy" id="349316"/>
    <lineage>
        <taxon>Bacteria</taxon>
        <taxon>Bacillati</taxon>
        <taxon>Actinomycetota</taxon>
        <taxon>Actinomycetes</taxon>
        <taxon>Micromonosporales</taxon>
        <taxon>Micromonosporaceae</taxon>
        <taxon>Luedemannella</taxon>
    </lineage>
</organism>